<dbReference type="EMBL" id="JAVDWR010000002">
    <property type="protein sequence ID" value="MDR7120092.1"/>
    <property type="molecule type" value="Genomic_DNA"/>
</dbReference>
<reference evidence="2 3" key="1">
    <citation type="submission" date="2023-07" db="EMBL/GenBank/DDBJ databases">
        <title>Sorghum-associated microbial communities from plants grown in Nebraska, USA.</title>
        <authorList>
            <person name="Schachtman D."/>
        </authorList>
    </citation>
    <scope>NUCLEOTIDE SEQUENCE [LARGE SCALE GENOMIC DNA]</scope>
    <source>
        <strain evidence="2 3">4138</strain>
    </source>
</reference>
<dbReference type="Proteomes" id="UP001257909">
    <property type="component" value="Unassembled WGS sequence"/>
</dbReference>
<comment type="caution">
    <text evidence="2">The sequence shown here is derived from an EMBL/GenBank/DDBJ whole genome shotgun (WGS) entry which is preliminary data.</text>
</comment>
<feature type="chain" id="PRO_5047022118" evidence="1">
    <location>
        <begin position="20"/>
        <end position="441"/>
    </location>
</feature>
<protein>
    <submittedName>
        <fullName evidence="2">Archaellum component FlaG (FlaF/FlaG flagellin family)</fullName>
    </submittedName>
</protein>
<evidence type="ECO:0000313" key="3">
    <source>
        <dbReference type="Proteomes" id="UP001257909"/>
    </source>
</evidence>
<keyword evidence="2" id="KW-0969">Cilium</keyword>
<proteinExistence type="predicted"/>
<feature type="signal peptide" evidence="1">
    <location>
        <begin position="1"/>
        <end position="19"/>
    </location>
</feature>
<keyword evidence="2" id="KW-0328">Glycosyltransferase</keyword>
<evidence type="ECO:0000256" key="1">
    <source>
        <dbReference type="SAM" id="SignalP"/>
    </source>
</evidence>
<keyword evidence="1" id="KW-0732">Signal</keyword>
<dbReference type="InterPro" id="IPR011045">
    <property type="entry name" value="N2O_reductase_N"/>
</dbReference>
<evidence type="ECO:0000313" key="2">
    <source>
        <dbReference type="EMBL" id="MDR7120092.1"/>
    </source>
</evidence>
<dbReference type="Gene3D" id="2.130.10.10">
    <property type="entry name" value="YVTN repeat-like/Quinoprotein amine dehydrogenase"/>
    <property type="match status" value="1"/>
</dbReference>
<sequence length="441" mass="47594">MLKSKLNVLALLISASLLAACGDSTTNIVEKDPIPIEDDHDHDHETGAGRLVISDKDSTMLRVYNLEDGDLLGQFSSISKASALYASASQRFAMVVQRDTDKVEFIDGGLYQEDHGDHLHPYEEDPRLMSLQLSESRPTHVTTTDKQIAIFFDGNVATSSVAKVAVLNDDQINTGRNDYPVLTYSTHMHGAAQARGEMLVSTIRDAATASTLPDQVGIYHVHGDHFHLEQEFDLRCPGLHGSAQNKDYVSFGCTDGVMLLKQDGERFIASKVAHTTDFTGTMRIGTLEGAEDARHFIGFAGATVFSVNPEAGSLSKVDWQAATGASIIGYGFADHGEKFVLLDSTGALSILNYNAEATTGAAFELADKVQVTSADLTTMPTGSQLQLAISAADDKVYVADPLSKTVSTIDLEEAEVTEKQELGFVPHKLVWLGIPAGHKEH</sequence>
<dbReference type="InterPro" id="IPR015943">
    <property type="entry name" value="WD40/YVTN_repeat-like_dom_sf"/>
</dbReference>
<keyword evidence="3" id="KW-1185">Reference proteome</keyword>
<keyword evidence="2" id="KW-0808">Transferase</keyword>
<dbReference type="PROSITE" id="PS51257">
    <property type="entry name" value="PROKAR_LIPOPROTEIN"/>
    <property type="match status" value="1"/>
</dbReference>
<accession>A0ABU1VWM5</accession>
<dbReference type="GO" id="GO:0016757">
    <property type="term" value="F:glycosyltransferase activity"/>
    <property type="evidence" value="ECO:0007669"/>
    <property type="project" value="UniProtKB-KW"/>
</dbReference>
<keyword evidence="2" id="KW-0282">Flagellum</keyword>
<name>A0ABU1VWM5_9GAMM</name>
<gene>
    <name evidence="2" type="ORF">J2W69_001021</name>
</gene>
<keyword evidence="2" id="KW-0966">Cell projection</keyword>
<dbReference type="RefSeq" id="WP_310275217.1">
    <property type="nucleotide sequence ID" value="NZ_JAVDWR010000002.1"/>
</dbReference>
<organism evidence="2 3">
    <name type="scientific">Rheinheimera soli</name>
    <dbReference type="NCBI Taxonomy" id="443616"/>
    <lineage>
        <taxon>Bacteria</taxon>
        <taxon>Pseudomonadati</taxon>
        <taxon>Pseudomonadota</taxon>
        <taxon>Gammaproteobacteria</taxon>
        <taxon>Chromatiales</taxon>
        <taxon>Chromatiaceae</taxon>
        <taxon>Rheinheimera</taxon>
    </lineage>
</organism>
<dbReference type="SUPFAM" id="SSF50974">
    <property type="entry name" value="Nitrous oxide reductase, N-terminal domain"/>
    <property type="match status" value="1"/>
</dbReference>